<dbReference type="Gene3D" id="3.30.379.10">
    <property type="entry name" value="Chitobiase/beta-hexosaminidase domain 2-like"/>
    <property type="match status" value="1"/>
</dbReference>
<evidence type="ECO:0000256" key="3">
    <source>
        <dbReference type="PROSITE-ProRule" id="PRU01353"/>
    </source>
</evidence>
<dbReference type="EMBL" id="LNQN01000005">
    <property type="protein sequence ID" value="KSU81955.1"/>
    <property type="molecule type" value="Genomic_DNA"/>
</dbReference>
<dbReference type="InterPro" id="IPR015882">
    <property type="entry name" value="HEX_bac_N"/>
</dbReference>
<evidence type="ECO:0000313" key="5">
    <source>
        <dbReference type="EMBL" id="KSU81955.1"/>
    </source>
</evidence>
<reference evidence="5 6" key="1">
    <citation type="journal article" date="2014" name="Antonie Van Leeuwenhoek">
        <title>Fictibacillus enclensis sp. nov., isolated from marine sediment.</title>
        <authorList>
            <person name="Dastager S.G."/>
            <person name="Mawlankar R."/>
            <person name="Srinivasan K."/>
            <person name="Tang S.K."/>
            <person name="Lee J.C."/>
            <person name="Ramana V.V."/>
            <person name="Shouche Y.S."/>
        </authorList>
    </citation>
    <scope>NUCLEOTIDE SEQUENCE [LARGE SCALE GENOMIC DNA]</scope>
    <source>
        <strain evidence="5 6">NIO-1003</strain>
    </source>
</reference>
<organism evidence="5 6">
    <name type="scientific">Fictibacillus enclensis</name>
    <dbReference type="NCBI Taxonomy" id="1017270"/>
    <lineage>
        <taxon>Bacteria</taxon>
        <taxon>Bacillati</taxon>
        <taxon>Bacillota</taxon>
        <taxon>Bacilli</taxon>
        <taxon>Bacillales</taxon>
        <taxon>Fictibacillaceae</taxon>
        <taxon>Fictibacillus</taxon>
    </lineage>
</organism>
<dbReference type="InterPro" id="IPR051822">
    <property type="entry name" value="Glycosyl_Hydrolase_84"/>
</dbReference>
<dbReference type="InterPro" id="IPR011496">
    <property type="entry name" value="O-GlcNAcase_cat"/>
</dbReference>
<feature type="domain" description="GH84" evidence="4">
    <location>
        <begin position="168"/>
        <end position="449"/>
    </location>
</feature>
<evidence type="ECO:0000259" key="4">
    <source>
        <dbReference type="PROSITE" id="PS52009"/>
    </source>
</evidence>
<dbReference type="Proteomes" id="UP000054099">
    <property type="component" value="Unassembled WGS sequence"/>
</dbReference>
<dbReference type="SUPFAM" id="SSF140657">
    <property type="entry name" value="Hyaluronidase post-catalytic domain-like"/>
    <property type="match status" value="1"/>
</dbReference>
<dbReference type="PANTHER" id="PTHR13170:SF16">
    <property type="entry name" value="PROTEIN O-GLCNACASE"/>
    <property type="match status" value="1"/>
</dbReference>
<dbReference type="Pfam" id="PF21774">
    <property type="entry name" value="NagJ_C"/>
    <property type="match status" value="1"/>
</dbReference>
<comment type="similarity">
    <text evidence="3">Belongs to the glycosyl hydrolase 84 family.</text>
</comment>
<keyword evidence="6" id="KW-1185">Reference proteome</keyword>
<dbReference type="OrthoDB" id="9760892at2"/>
<dbReference type="Gene3D" id="1.20.58.460">
    <property type="entry name" value="Hyaluronidase post-catalytic domain-like"/>
    <property type="match status" value="1"/>
</dbReference>
<comment type="caution">
    <text evidence="5">The sequence shown here is derived from an EMBL/GenBank/DDBJ whole genome shotgun (WGS) entry which is preliminary data.</text>
</comment>
<protein>
    <recommendedName>
        <fullName evidence="4">GH84 domain-containing protein</fullName>
    </recommendedName>
</protein>
<dbReference type="Gene3D" id="3.20.20.80">
    <property type="entry name" value="Glycosidases"/>
    <property type="match status" value="1"/>
</dbReference>
<dbReference type="InterPro" id="IPR029018">
    <property type="entry name" value="Hex-like_dom2"/>
</dbReference>
<dbReference type="GO" id="GO:0015929">
    <property type="term" value="F:hexosaminidase activity"/>
    <property type="evidence" value="ECO:0007669"/>
    <property type="project" value="UniProtKB-ARBA"/>
</dbReference>
<dbReference type="AlphaFoldDB" id="A0A0V8J4Q8"/>
<evidence type="ECO:0000256" key="1">
    <source>
        <dbReference type="ARBA" id="ARBA00022801"/>
    </source>
</evidence>
<evidence type="ECO:0000256" key="2">
    <source>
        <dbReference type="ARBA" id="ARBA00023295"/>
    </source>
</evidence>
<dbReference type="SUPFAM" id="SSF51445">
    <property type="entry name" value="(Trans)glycosidases"/>
    <property type="match status" value="1"/>
</dbReference>
<dbReference type="PROSITE" id="PS52009">
    <property type="entry name" value="GH84"/>
    <property type="match status" value="1"/>
</dbReference>
<dbReference type="Pfam" id="PF02838">
    <property type="entry name" value="Glyco_hydro_20b"/>
    <property type="match status" value="1"/>
</dbReference>
<dbReference type="InterPro" id="IPR049019">
    <property type="entry name" value="NagJ-like_helical"/>
</dbReference>
<dbReference type="GO" id="GO:0005975">
    <property type="term" value="P:carbohydrate metabolic process"/>
    <property type="evidence" value="ECO:0007669"/>
    <property type="project" value="UniProtKB-ARBA"/>
</dbReference>
<sequence>MISRIPENESSLLSPVPQVVKIHEDGFALSPIVWLVTGVDTPPAALLHVETALYHAGVKEVEIRSTPPEEGIAATAMPVMIYMGEFPSNQAVSDAIELLGAAPPEGLNAEGYVLAAGSTASGTHMIVLAGRDENGTFYAAQTFSQLIIKKDPLGWIPSAVVYDWPSMPVRGVIEGFYGPPWSHEERLNQLSFYSKHKLNAYVYAPKDDPYHREKWRTSYPQDKMEEIKQLVDAAKRNHITFTFAISPGNSITFSDDTEFQALMNKAQAVWDIGVRSFALYLDDIDPALHFPMDKEKFGGDHNPSAAAQAFLLNRFNDEFIKTHPEAKPLITVPTEYYEEGTSPYRERFAALLQPDIIVQWTGIGVVAPSIRVTDAQFIHGIFQHPLLIWDNYPVNDFDRNRLFLAPLYGRDVELYKEDEIIGMTANPMNEAEASKIPLYTMAEYMWNPSGYEPEASLQKSLLEFSGRREIKALRLFVESCYGSLLNNHEEPLSLRLEPLVETFWDQKEKGAVAAEAKELLHQFVELKNVPDQLQQLGNPNFLREAEPYLHKLSLYGAGGEAAVQLVQMEIEGDSSQADIQRVILERLVEQLASIPQKLSLSVLNSFINRVLGREALTEATKADSPAPTIY</sequence>
<dbReference type="Pfam" id="PF07555">
    <property type="entry name" value="NAGidase"/>
    <property type="match status" value="1"/>
</dbReference>
<proteinExistence type="inferred from homology"/>
<feature type="active site" description="Proton donor" evidence="3">
    <location>
        <position position="283"/>
    </location>
</feature>
<keyword evidence="1 3" id="KW-0378">Hydrolase</keyword>
<accession>A0A0V8J4Q8</accession>
<dbReference type="PANTHER" id="PTHR13170">
    <property type="entry name" value="O-GLCNACASE"/>
    <property type="match status" value="1"/>
</dbReference>
<dbReference type="SUPFAM" id="SSF55545">
    <property type="entry name" value="beta-N-acetylhexosaminidase-like domain"/>
    <property type="match status" value="1"/>
</dbReference>
<keyword evidence="2 3" id="KW-0326">Glycosidase</keyword>
<dbReference type="RefSeq" id="WP_061973764.1">
    <property type="nucleotide sequence ID" value="NZ_FMAV01000003.1"/>
</dbReference>
<dbReference type="GO" id="GO:1901135">
    <property type="term" value="P:carbohydrate derivative metabolic process"/>
    <property type="evidence" value="ECO:0007669"/>
    <property type="project" value="UniProtKB-ARBA"/>
</dbReference>
<dbReference type="InterPro" id="IPR017853">
    <property type="entry name" value="GH"/>
</dbReference>
<evidence type="ECO:0000313" key="6">
    <source>
        <dbReference type="Proteomes" id="UP000054099"/>
    </source>
</evidence>
<name>A0A0V8J4Q8_9BACL</name>
<gene>
    <name evidence="5" type="ORF">AS030_16870</name>
</gene>